<dbReference type="PANTHER" id="PTHR34187:SF2">
    <property type="entry name" value="DUF202 DOMAIN-CONTAINING PROTEIN"/>
    <property type="match status" value="1"/>
</dbReference>
<keyword evidence="2" id="KW-1003">Cell membrane</keyword>
<feature type="domain" description="DUF202" evidence="7">
    <location>
        <begin position="18"/>
        <end position="92"/>
    </location>
</feature>
<keyword evidence="5 6" id="KW-0472">Membrane</keyword>
<feature type="transmembrane region" description="Helical" evidence="6">
    <location>
        <begin position="107"/>
        <end position="129"/>
    </location>
</feature>
<proteinExistence type="predicted"/>
<keyword evidence="4 6" id="KW-1133">Transmembrane helix</keyword>
<feature type="transmembrane region" description="Helical" evidence="6">
    <location>
        <begin position="35"/>
        <end position="55"/>
    </location>
</feature>
<evidence type="ECO:0000256" key="1">
    <source>
        <dbReference type="ARBA" id="ARBA00004651"/>
    </source>
</evidence>
<dbReference type="Proteomes" id="UP001065613">
    <property type="component" value="Chromosome"/>
</dbReference>
<evidence type="ECO:0000256" key="6">
    <source>
        <dbReference type="SAM" id="Phobius"/>
    </source>
</evidence>
<evidence type="ECO:0000256" key="3">
    <source>
        <dbReference type="ARBA" id="ARBA00022692"/>
    </source>
</evidence>
<sequence length="131" mass="14306">MNSSPDAYKMTNELAKERNRAAAERTLMAWIRTSLSLISFGVGIDRIVAAIHSTFNTNLDSFHLSRILGLLFIIIGTLALGVAALNHRQDLKRIEHGQFTYQPRLSLGLVVAIALISVGVFAFLSILIIGG</sequence>
<keyword evidence="3 6" id="KW-0812">Transmembrane</keyword>
<comment type="subcellular location">
    <subcellularLocation>
        <location evidence="1">Cell membrane</location>
        <topology evidence="1">Multi-pass membrane protein</topology>
    </subcellularLocation>
</comment>
<accession>A0A977PTP8</accession>
<gene>
    <name evidence="8" type="ORF">KA717_21615</name>
</gene>
<evidence type="ECO:0000313" key="8">
    <source>
        <dbReference type="EMBL" id="UXE58629.1"/>
    </source>
</evidence>
<evidence type="ECO:0000256" key="5">
    <source>
        <dbReference type="ARBA" id="ARBA00023136"/>
    </source>
</evidence>
<dbReference type="KEGG" id="wna:KA717_21615"/>
<dbReference type="PANTHER" id="PTHR34187">
    <property type="entry name" value="FGR18P"/>
    <property type="match status" value="1"/>
</dbReference>
<dbReference type="AlphaFoldDB" id="A0A977PTP8"/>
<dbReference type="InterPro" id="IPR003807">
    <property type="entry name" value="DUF202"/>
</dbReference>
<name>A0A977PTP8_9CYAN</name>
<dbReference type="GO" id="GO:0005886">
    <property type="term" value="C:plasma membrane"/>
    <property type="evidence" value="ECO:0007669"/>
    <property type="project" value="UniProtKB-SubCell"/>
</dbReference>
<reference evidence="8" key="1">
    <citation type="submission" date="2021-04" db="EMBL/GenBank/DDBJ databases">
        <title>Genome sequence of Woronichinia naegeliana from Washington state freshwater lake bloom.</title>
        <authorList>
            <person name="Dreher T.W."/>
        </authorList>
    </citation>
    <scope>NUCLEOTIDE SEQUENCE</scope>
    <source>
        <strain evidence="8">WA131</strain>
    </source>
</reference>
<organism evidence="8">
    <name type="scientific">Woronichinia naegeliana WA131</name>
    <dbReference type="NCBI Taxonomy" id="2824559"/>
    <lineage>
        <taxon>Bacteria</taxon>
        <taxon>Bacillati</taxon>
        <taxon>Cyanobacteriota</taxon>
        <taxon>Cyanophyceae</taxon>
        <taxon>Synechococcales</taxon>
        <taxon>Coelosphaeriaceae</taxon>
        <taxon>Woronichinia</taxon>
    </lineage>
</organism>
<feature type="transmembrane region" description="Helical" evidence="6">
    <location>
        <begin position="67"/>
        <end position="86"/>
    </location>
</feature>
<evidence type="ECO:0000256" key="2">
    <source>
        <dbReference type="ARBA" id="ARBA00022475"/>
    </source>
</evidence>
<protein>
    <submittedName>
        <fullName evidence="8">DUF202 domain-containing protein</fullName>
    </submittedName>
</protein>
<evidence type="ECO:0000259" key="7">
    <source>
        <dbReference type="Pfam" id="PF02656"/>
    </source>
</evidence>
<dbReference type="Pfam" id="PF02656">
    <property type="entry name" value="DUF202"/>
    <property type="match status" value="1"/>
</dbReference>
<dbReference type="EMBL" id="CP073041">
    <property type="protein sequence ID" value="UXE58629.1"/>
    <property type="molecule type" value="Genomic_DNA"/>
</dbReference>
<evidence type="ECO:0000256" key="4">
    <source>
        <dbReference type="ARBA" id="ARBA00022989"/>
    </source>
</evidence>
<dbReference type="InterPro" id="IPR052053">
    <property type="entry name" value="IM_YidH-like"/>
</dbReference>